<sequence>MDGMRYLRIGMTGVLGSVLALGAMTFGEKNVWKLGGVDQELANKMVKRSIDAGINFFDTADVYDEGRSEVLLGRALGEYREQVLIATKVRGRTGPGVNETGLSRHHINVAVKKSLERLGTTWIDFYQFHGWDSLTPIEEAAQAMQRLVDEGLVNYPGVSNFAAWQMAVLQTISQERGYARYETAQMNYSLLNRDIEHEVLPYMEHSGMTLLVWSPLHGGILTGKYTDYEKPQPGTRMGNRGFFFPPFDPGLAKRVVDKLREIAKEQGATPAQVAIAWLLSKKLIVIVGARTMEQLEENLGAINVNLTSKQLDELNELTKPRPQYPGWMIERQNKDRQVSIII</sequence>
<dbReference type="CDD" id="cd19091">
    <property type="entry name" value="AKR_PsAKR"/>
    <property type="match status" value="1"/>
</dbReference>
<comment type="caution">
    <text evidence="3">The sequence shown here is derived from an EMBL/GenBank/DDBJ whole genome shotgun (WGS) entry which is preliminary data.</text>
</comment>
<evidence type="ECO:0000313" key="4">
    <source>
        <dbReference type="Proteomes" id="UP000610960"/>
    </source>
</evidence>
<reference evidence="3" key="1">
    <citation type="journal article" date="2014" name="Int. J. Syst. Evol. Microbiol.">
        <title>Complete genome sequence of Corynebacterium casei LMG S-19264T (=DSM 44701T), isolated from a smear-ripened cheese.</title>
        <authorList>
            <consortium name="US DOE Joint Genome Institute (JGI-PGF)"/>
            <person name="Walter F."/>
            <person name="Albersmeier A."/>
            <person name="Kalinowski J."/>
            <person name="Ruckert C."/>
        </authorList>
    </citation>
    <scope>NUCLEOTIDE SEQUENCE</scope>
    <source>
        <strain evidence="3">JCM 10088</strain>
    </source>
</reference>
<protein>
    <submittedName>
        <fullName evidence="3">Oxidoreductase</fullName>
    </submittedName>
</protein>
<name>A0A830GV63_9CREN</name>
<dbReference type="GO" id="GO:0005829">
    <property type="term" value="C:cytosol"/>
    <property type="evidence" value="ECO:0007669"/>
    <property type="project" value="UniProtKB-ARBA"/>
</dbReference>
<keyword evidence="4" id="KW-1185">Reference proteome</keyword>
<dbReference type="Pfam" id="PF00248">
    <property type="entry name" value="Aldo_ket_red"/>
    <property type="match status" value="1"/>
</dbReference>
<dbReference type="EMBL" id="BMNL01000003">
    <property type="protein sequence ID" value="GGP21988.1"/>
    <property type="molecule type" value="Genomic_DNA"/>
</dbReference>
<evidence type="ECO:0000313" key="3">
    <source>
        <dbReference type="EMBL" id="GGP21988.1"/>
    </source>
</evidence>
<dbReference type="InterPro" id="IPR036812">
    <property type="entry name" value="NAD(P)_OxRdtase_dom_sf"/>
</dbReference>
<proteinExistence type="predicted"/>
<keyword evidence="1" id="KW-0560">Oxidoreductase</keyword>
<dbReference type="InterPro" id="IPR023210">
    <property type="entry name" value="NADP_OxRdtase_dom"/>
</dbReference>
<dbReference type="PANTHER" id="PTHR43364">
    <property type="entry name" value="NADH-SPECIFIC METHYLGLYOXAL REDUCTASE-RELATED"/>
    <property type="match status" value="1"/>
</dbReference>
<dbReference type="AlphaFoldDB" id="A0A830GV63"/>
<evidence type="ECO:0000259" key="2">
    <source>
        <dbReference type="Pfam" id="PF00248"/>
    </source>
</evidence>
<dbReference type="PRINTS" id="PR00069">
    <property type="entry name" value="ALDKETRDTASE"/>
</dbReference>
<feature type="domain" description="NADP-dependent oxidoreductase" evidence="2">
    <location>
        <begin position="19"/>
        <end position="317"/>
    </location>
</feature>
<organism evidence="3 4">
    <name type="scientific">Thermocladium modestius</name>
    <dbReference type="NCBI Taxonomy" id="62609"/>
    <lineage>
        <taxon>Archaea</taxon>
        <taxon>Thermoproteota</taxon>
        <taxon>Thermoprotei</taxon>
        <taxon>Thermoproteales</taxon>
        <taxon>Thermoproteaceae</taxon>
        <taxon>Thermocladium</taxon>
    </lineage>
</organism>
<dbReference type="InterPro" id="IPR020471">
    <property type="entry name" value="AKR"/>
</dbReference>
<accession>A0A830GV63</accession>
<dbReference type="Gene3D" id="3.20.20.100">
    <property type="entry name" value="NADP-dependent oxidoreductase domain"/>
    <property type="match status" value="1"/>
</dbReference>
<gene>
    <name evidence="3" type="ORF">GCM10007981_16220</name>
</gene>
<dbReference type="SUPFAM" id="SSF51430">
    <property type="entry name" value="NAD(P)-linked oxidoreductase"/>
    <property type="match status" value="1"/>
</dbReference>
<dbReference type="Proteomes" id="UP000610960">
    <property type="component" value="Unassembled WGS sequence"/>
</dbReference>
<dbReference type="InterPro" id="IPR050523">
    <property type="entry name" value="AKR_Detox_Biosynth"/>
</dbReference>
<dbReference type="RefSeq" id="WP_229657739.1">
    <property type="nucleotide sequence ID" value="NZ_BMNL01000003.1"/>
</dbReference>
<dbReference type="FunFam" id="3.20.20.100:FF:000004">
    <property type="entry name" value="Oxidoreductase, aldo/keto reductase"/>
    <property type="match status" value="1"/>
</dbReference>
<dbReference type="GO" id="GO:0016491">
    <property type="term" value="F:oxidoreductase activity"/>
    <property type="evidence" value="ECO:0007669"/>
    <property type="project" value="UniProtKB-KW"/>
</dbReference>
<reference evidence="3" key="2">
    <citation type="submission" date="2020-09" db="EMBL/GenBank/DDBJ databases">
        <authorList>
            <person name="Sun Q."/>
            <person name="Ohkuma M."/>
        </authorList>
    </citation>
    <scope>NUCLEOTIDE SEQUENCE</scope>
    <source>
        <strain evidence="3">JCM 10088</strain>
    </source>
</reference>
<evidence type="ECO:0000256" key="1">
    <source>
        <dbReference type="ARBA" id="ARBA00023002"/>
    </source>
</evidence>
<dbReference type="PANTHER" id="PTHR43364:SF18">
    <property type="entry name" value="OXIDOREDUCTASE"/>
    <property type="match status" value="1"/>
</dbReference>